<evidence type="ECO:0000256" key="7">
    <source>
        <dbReference type="RuleBase" id="RU000320"/>
    </source>
</evidence>
<organism evidence="10 11">
    <name type="scientific">Phytoactinopolyspora mesophila</name>
    <dbReference type="NCBI Taxonomy" id="2650750"/>
    <lineage>
        <taxon>Bacteria</taxon>
        <taxon>Bacillati</taxon>
        <taxon>Actinomycetota</taxon>
        <taxon>Actinomycetes</taxon>
        <taxon>Jiangellales</taxon>
        <taxon>Jiangellaceae</taxon>
        <taxon>Phytoactinopolyspora</taxon>
    </lineage>
</organism>
<feature type="transmembrane region" description="Helical" evidence="8">
    <location>
        <begin position="160"/>
        <end position="179"/>
    </location>
</feature>
<feature type="transmembrane region" description="Helical" evidence="8">
    <location>
        <begin position="264"/>
        <end position="283"/>
    </location>
</feature>
<dbReference type="GO" id="GO:0005886">
    <property type="term" value="C:plasma membrane"/>
    <property type="evidence" value="ECO:0007669"/>
    <property type="project" value="UniProtKB-SubCell"/>
</dbReference>
<name>A0A7K3M3W8_9ACTN</name>
<evidence type="ECO:0000256" key="1">
    <source>
        <dbReference type="ARBA" id="ARBA00004651"/>
    </source>
</evidence>
<dbReference type="InterPro" id="IPR003918">
    <property type="entry name" value="NADH_UbQ_OxRdtase"/>
</dbReference>
<feature type="transmembrane region" description="Helical" evidence="8">
    <location>
        <begin position="415"/>
        <end position="437"/>
    </location>
</feature>
<feature type="transmembrane region" description="Helical" evidence="8">
    <location>
        <begin position="231"/>
        <end position="252"/>
    </location>
</feature>
<evidence type="ECO:0000256" key="8">
    <source>
        <dbReference type="SAM" id="Phobius"/>
    </source>
</evidence>
<dbReference type="AlphaFoldDB" id="A0A7K3M3W8"/>
<comment type="similarity">
    <text evidence="2">Belongs to the CPA3 antiporters (TC 2.A.63) subunit D family.</text>
</comment>
<reference evidence="10 11" key="1">
    <citation type="submission" date="2019-11" db="EMBL/GenBank/DDBJ databases">
        <authorList>
            <person name="Li X.-J."/>
            <person name="Feng X.-M."/>
        </authorList>
    </citation>
    <scope>NUCLEOTIDE SEQUENCE [LARGE SCALE GENOMIC DNA]</scope>
    <source>
        <strain evidence="10 11">XMNu-373</strain>
    </source>
</reference>
<evidence type="ECO:0000256" key="2">
    <source>
        <dbReference type="ARBA" id="ARBA00005346"/>
    </source>
</evidence>
<feature type="transmembrane region" description="Helical" evidence="8">
    <location>
        <begin position="30"/>
        <end position="51"/>
    </location>
</feature>
<keyword evidence="6 8" id="KW-0472">Membrane</keyword>
<evidence type="ECO:0000313" key="10">
    <source>
        <dbReference type="EMBL" id="NDL57936.1"/>
    </source>
</evidence>
<dbReference type="GO" id="GO:0008137">
    <property type="term" value="F:NADH dehydrogenase (ubiquinone) activity"/>
    <property type="evidence" value="ECO:0007669"/>
    <property type="project" value="InterPro"/>
</dbReference>
<feature type="transmembrane region" description="Helical" evidence="8">
    <location>
        <begin position="374"/>
        <end position="395"/>
    </location>
</feature>
<keyword evidence="5 8" id="KW-1133">Transmembrane helix</keyword>
<evidence type="ECO:0000259" key="9">
    <source>
        <dbReference type="Pfam" id="PF00361"/>
    </source>
</evidence>
<feature type="transmembrane region" description="Helical" evidence="8">
    <location>
        <begin position="132"/>
        <end position="153"/>
    </location>
</feature>
<feature type="domain" description="NADH:quinone oxidoreductase/Mrp antiporter transmembrane" evidence="9">
    <location>
        <begin position="125"/>
        <end position="429"/>
    </location>
</feature>
<evidence type="ECO:0000313" key="11">
    <source>
        <dbReference type="Proteomes" id="UP000460435"/>
    </source>
</evidence>
<evidence type="ECO:0000256" key="6">
    <source>
        <dbReference type="ARBA" id="ARBA00023136"/>
    </source>
</evidence>
<dbReference type="PANTHER" id="PTHR42703">
    <property type="entry name" value="NADH DEHYDROGENASE"/>
    <property type="match status" value="1"/>
</dbReference>
<comment type="caution">
    <text evidence="10">The sequence shown here is derived from an EMBL/GenBank/DDBJ whole genome shotgun (WGS) entry which is preliminary data.</text>
</comment>
<feature type="transmembrane region" description="Helical" evidence="8">
    <location>
        <begin position="334"/>
        <end position="362"/>
    </location>
</feature>
<dbReference type="RefSeq" id="WP_162450643.1">
    <property type="nucleotide sequence ID" value="NZ_WLZY01000004.1"/>
</dbReference>
<dbReference type="EMBL" id="WLZY01000004">
    <property type="protein sequence ID" value="NDL57936.1"/>
    <property type="molecule type" value="Genomic_DNA"/>
</dbReference>
<evidence type="ECO:0000256" key="4">
    <source>
        <dbReference type="ARBA" id="ARBA00022692"/>
    </source>
</evidence>
<dbReference type="Proteomes" id="UP000460435">
    <property type="component" value="Unassembled WGS sequence"/>
</dbReference>
<comment type="subcellular location">
    <subcellularLocation>
        <location evidence="1">Cell membrane</location>
        <topology evidence="1">Multi-pass membrane protein</topology>
    </subcellularLocation>
    <subcellularLocation>
        <location evidence="7">Membrane</location>
        <topology evidence="7">Multi-pass membrane protein</topology>
    </subcellularLocation>
</comment>
<dbReference type="Pfam" id="PF00361">
    <property type="entry name" value="Proton_antipo_M"/>
    <property type="match status" value="1"/>
</dbReference>
<feature type="transmembrane region" description="Helical" evidence="8">
    <location>
        <begin position="108"/>
        <end position="126"/>
    </location>
</feature>
<dbReference type="PANTHER" id="PTHR42703:SF1">
    <property type="entry name" value="NA(+)_H(+) ANTIPORTER SUBUNIT D1"/>
    <property type="match status" value="1"/>
</dbReference>
<dbReference type="InterPro" id="IPR050586">
    <property type="entry name" value="CPA3_Na-H_Antiporter_D"/>
</dbReference>
<keyword evidence="3" id="KW-1003">Cell membrane</keyword>
<feature type="transmembrane region" description="Helical" evidence="8">
    <location>
        <begin position="461"/>
        <end position="484"/>
    </location>
</feature>
<dbReference type="PRINTS" id="PR01437">
    <property type="entry name" value="NUOXDRDTASE4"/>
</dbReference>
<accession>A0A7K3M3W8</accession>
<dbReference type="InterPro" id="IPR001750">
    <property type="entry name" value="ND/Mrp_TM"/>
</dbReference>
<keyword evidence="11" id="KW-1185">Reference proteome</keyword>
<feature type="transmembrane region" description="Helical" evidence="8">
    <location>
        <begin position="199"/>
        <end position="219"/>
    </location>
</feature>
<proteinExistence type="inferred from homology"/>
<feature type="transmembrane region" description="Helical" evidence="8">
    <location>
        <begin position="295"/>
        <end position="314"/>
    </location>
</feature>
<evidence type="ECO:0000256" key="5">
    <source>
        <dbReference type="ARBA" id="ARBA00022989"/>
    </source>
</evidence>
<keyword evidence="4 7" id="KW-0812">Transmembrane</keyword>
<sequence>MDLLAAVVFVPLAASIVVTLVPARHTGVTTAIGLLTSLVVVGLVAGVAATVQRDGIMRFALADWRAPLGIELRADQLSVLLLGLTALVGAAVSVYATGSSSARGGRMFWPLWLALWSGLNAVYIAGDLFNTYVALELMGVAAVSLVALGGAQALRPALRYLYVAVLGSLLYLLGVALVYGQTGTLDLELAADGIRPDVVGGAVLVLMTVGLALKTALFPMHSWLPDAHSSAPAAVSALLSALVVKATLYVLIRVWFTVLDTEPAFPLDLAVGLLGATAVGWGTAMALREVRLKRIVGYSTVAQVGYLFLVFPLVTPGLEAEPGSALGEAALAGWTGGLALLLGHGVAKAAMFLAAGNIGLAYGSDDISGITGAAARMPLSVAAFGLAGVSLAGLPPTFGFIGKWQLLQASLGTGQWWWVIVLLVGGLLTFGYSARVLRATFNPTRAFELPEPEHLPRRMEVVALSLAVLAVVLGIGSLPILTFAGDGVLIGAGP</sequence>
<dbReference type="GO" id="GO:0042773">
    <property type="term" value="P:ATP synthesis coupled electron transport"/>
    <property type="evidence" value="ECO:0007669"/>
    <property type="project" value="InterPro"/>
</dbReference>
<gene>
    <name evidence="10" type="ORF">F7O44_12710</name>
</gene>
<feature type="transmembrane region" description="Helical" evidence="8">
    <location>
        <begin position="77"/>
        <end position="96"/>
    </location>
</feature>
<protein>
    <submittedName>
        <fullName evidence="10">Sodium:proton antiporter</fullName>
    </submittedName>
</protein>
<feature type="transmembrane region" description="Helical" evidence="8">
    <location>
        <begin position="6"/>
        <end position="23"/>
    </location>
</feature>
<evidence type="ECO:0000256" key="3">
    <source>
        <dbReference type="ARBA" id="ARBA00022475"/>
    </source>
</evidence>